<dbReference type="Pfam" id="PF02880">
    <property type="entry name" value="PGM_PMM_III"/>
    <property type="match status" value="1"/>
</dbReference>
<dbReference type="PANTHER" id="PTHR45745">
    <property type="entry name" value="PHOSPHOMANNOMUTASE 45A"/>
    <property type="match status" value="1"/>
</dbReference>
<dbReference type="Pfam" id="PF00408">
    <property type="entry name" value="PGM_PMM_IV"/>
    <property type="match status" value="1"/>
</dbReference>
<dbReference type="InterPro" id="IPR005841">
    <property type="entry name" value="Alpha-D-phosphohexomutase_SF"/>
</dbReference>
<dbReference type="SUPFAM" id="SSF55957">
    <property type="entry name" value="Phosphoglucomutase, C-terminal domain"/>
    <property type="match status" value="1"/>
</dbReference>
<evidence type="ECO:0000256" key="1">
    <source>
        <dbReference type="ARBA" id="ARBA00001946"/>
    </source>
</evidence>
<dbReference type="InterPro" id="IPR005844">
    <property type="entry name" value="A-D-PHexomutase_a/b/a-I"/>
</dbReference>
<dbReference type="Pfam" id="PF02879">
    <property type="entry name" value="PGM_PMM_II"/>
    <property type="match status" value="1"/>
</dbReference>
<dbReference type="InterPro" id="IPR005843">
    <property type="entry name" value="A-D-PHexomutase_C"/>
</dbReference>
<gene>
    <name evidence="13" type="ORF">GCM10009838_35740</name>
</gene>
<feature type="region of interest" description="Disordered" evidence="8">
    <location>
        <begin position="1"/>
        <end position="26"/>
    </location>
</feature>
<dbReference type="Gene3D" id="3.30.310.50">
    <property type="entry name" value="Alpha-D-phosphohexomutase, C-terminal domain"/>
    <property type="match status" value="1"/>
</dbReference>
<evidence type="ECO:0000313" key="14">
    <source>
        <dbReference type="Proteomes" id="UP001499854"/>
    </source>
</evidence>
<evidence type="ECO:0000256" key="8">
    <source>
        <dbReference type="SAM" id="MobiDB-lite"/>
    </source>
</evidence>
<keyword evidence="3" id="KW-0597">Phosphoprotein</keyword>
<reference evidence="13 14" key="1">
    <citation type="journal article" date="2019" name="Int. J. Syst. Evol. Microbiol.">
        <title>The Global Catalogue of Microorganisms (GCM) 10K type strain sequencing project: providing services to taxonomists for standard genome sequencing and annotation.</title>
        <authorList>
            <consortium name="The Broad Institute Genomics Platform"/>
            <consortium name="The Broad Institute Genome Sequencing Center for Infectious Disease"/>
            <person name="Wu L."/>
            <person name="Ma J."/>
        </authorList>
    </citation>
    <scope>NUCLEOTIDE SEQUENCE [LARGE SCALE GENOMIC DNA]</scope>
    <source>
        <strain evidence="13 14">JCM 16013</strain>
    </source>
</reference>
<feature type="domain" description="Alpha-D-phosphohexomutase C-terminal" evidence="9">
    <location>
        <begin position="519"/>
        <end position="563"/>
    </location>
</feature>
<feature type="compositionally biased region" description="Low complexity" evidence="8">
    <location>
        <begin position="16"/>
        <end position="26"/>
    </location>
</feature>
<evidence type="ECO:0000259" key="10">
    <source>
        <dbReference type="Pfam" id="PF02878"/>
    </source>
</evidence>
<keyword evidence="5 7" id="KW-0460">Magnesium</keyword>
<feature type="domain" description="Alpha-D-phosphohexomutase alpha/beta/alpha" evidence="12">
    <location>
        <begin position="361"/>
        <end position="464"/>
    </location>
</feature>
<keyword evidence="4 7" id="KW-0479">Metal-binding</keyword>
<comment type="similarity">
    <text evidence="2 7">Belongs to the phosphohexose mutase family.</text>
</comment>
<organism evidence="13 14">
    <name type="scientific">Catenulispora subtropica</name>
    <dbReference type="NCBI Taxonomy" id="450798"/>
    <lineage>
        <taxon>Bacteria</taxon>
        <taxon>Bacillati</taxon>
        <taxon>Actinomycetota</taxon>
        <taxon>Actinomycetes</taxon>
        <taxon>Catenulisporales</taxon>
        <taxon>Catenulisporaceae</taxon>
        <taxon>Catenulispora</taxon>
    </lineage>
</organism>
<keyword evidence="6" id="KW-0413">Isomerase</keyword>
<evidence type="ECO:0000256" key="4">
    <source>
        <dbReference type="ARBA" id="ARBA00022723"/>
    </source>
</evidence>
<feature type="domain" description="Alpha-D-phosphohexomutase alpha/beta/alpha" evidence="10">
    <location>
        <begin position="87"/>
        <end position="222"/>
    </location>
</feature>
<protein>
    <submittedName>
        <fullName evidence="13">Phospho-sugar mutase</fullName>
    </submittedName>
</protein>
<name>A0ABN2RQQ1_9ACTN</name>
<evidence type="ECO:0000256" key="3">
    <source>
        <dbReference type="ARBA" id="ARBA00022553"/>
    </source>
</evidence>
<evidence type="ECO:0000256" key="5">
    <source>
        <dbReference type="ARBA" id="ARBA00022842"/>
    </source>
</evidence>
<dbReference type="CDD" id="cd05799">
    <property type="entry name" value="PGM2"/>
    <property type="match status" value="1"/>
</dbReference>
<evidence type="ECO:0000256" key="6">
    <source>
        <dbReference type="ARBA" id="ARBA00023235"/>
    </source>
</evidence>
<evidence type="ECO:0000259" key="9">
    <source>
        <dbReference type="Pfam" id="PF00408"/>
    </source>
</evidence>
<keyword evidence="14" id="KW-1185">Reference proteome</keyword>
<accession>A0ABN2RQQ1</accession>
<evidence type="ECO:0000313" key="13">
    <source>
        <dbReference type="EMBL" id="GAA1972906.1"/>
    </source>
</evidence>
<dbReference type="InterPro" id="IPR005845">
    <property type="entry name" value="A-D-PHexomutase_a/b/a-II"/>
</dbReference>
<dbReference type="PRINTS" id="PR00509">
    <property type="entry name" value="PGMPMM"/>
</dbReference>
<feature type="domain" description="Alpha-D-phosphohexomutase alpha/beta/alpha" evidence="11">
    <location>
        <begin position="247"/>
        <end position="346"/>
    </location>
</feature>
<evidence type="ECO:0000259" key="12">
    <source>
        <dbReference type="Pfam" id="PF02880"/>
    </source>
</evidence>
<dbReference type="RefSeq" id="WP_344658162.1">
    <property type="nucleotide sequence ID" value="NZ_BAAAQM010000018.1"/>
</dbReference>
<comment type="cofactor">
    <cofactor evidence="1">
        <name>Mg(2+)</name>
        <dbReference type="ChEBI" id="CHEBI:18420"/>
    </cofactor>
</comment>
<dbReference type="Proteomes" id="UP001499854">
    <property type="component" value="Unassembled WGS sequence"/>
</dbReference>
<dbReference type="PANTHER" id="PTHR45745:SF1">
    <property type="entry name" value="PHOSPHOGLUCOMUTASE 2B-RELATED"/>
    <property type="match status" value="1"/>
</dbReference>
<evidence type="ECO:0000259" key="11">
    <source>
        <dbReference type="Pfam" id="PF02879"/>
    </source>
</evidence>
<dbReference type="SUPFAM" id="SSF53738">
    <property type="entry name" value="Phosphoglucomutase, first 3 domains"/>
    <property type="match status" value="3"/>
</dbReference>
<dbReference type="Pfam" id="PF02878">
    <property type="entry name" value="PGM_PMM_I"/>
    <property type="match status" value="1"/>
</dbReference>
<dbReference type="PROSITE" id="PS00710">
    <property type="entry name" value="PGM_PMM"/>
    <property type="match status" value="1"/>
</dbReference>
<dbReference type="EMBL" id="BAAAQM010000018">
    <property type="protein sequence ID" value="GAA1972906.1"/>
    <property type="molecule type" value="Genomic_DNA"/>
</dbReference>
<proteinExistence type="inferred from homology"/>
<evidence type="ECO:0000256" key="2">
    <source>
        <dbReference type="ARBA" id="ARBA00010231"/>
    </source>
</evidence>
<dbReference type="InterPro" id="IPR005846">
    <property type="entry name" value="A-D-PHexomutase_a/b/a-III"/>
</dbReference>
<dbReference type="InterPro" id="IPR016066">
    <property type="entry name" value="A-D-PHexomutase_CS"/>
</dbReference>
<sequence>MTQGIDQGAGTGMATGTGSATGTATTAAGSATGTAAIGEALFAAARAWLAEDPDPATRAELTDLLEAAESGDPVAHGYLEDRFDGRLQFGTAGLRGELGAGPNRMNRVTVLRAAAGLAAFVTEQHGTGQVVAIGYDARHNSRRFAEDTAEVMLGAGHRPYLMPRELPTPMLAFSVLRLGAKAGVMVTASHNPARDNGYKVYLGDGSQITTPNDALIAAEIDAVGALADVPRGAVEDVEAVPEDVIDAYVARSAELVAESTHRDLRFVYTAMHGVGFELFRRVLTNAGFPEPISVPEQQDPDPDFPTVAFPNPEEPGALDLAFALAAEHDADVIIANDPDADRMALAVPDAAAPGGWRRLSGDDVGMLLGHYLATAGRRGTFATSIVSSEGLAAIAADAKVGYARTLTGFKWISKVPDLAFGYEEAIGYCVDPRHVNDKDGVSAALVTAEFAAALKAGGRTLLDAVADLDRVTGNLVTTQLSIRSDDPEQIQTMMRTLRRTPPAALGGVAVTEVGDLSAGGVALPPEQGLRLALAGGWIAVRPSGTEPKLKCYIELGDREAADRGPVVKRIAAVRAELEEWFGQFA</sequence>
<comment type="caution">
    <text evidence="13">The sequence shown here is derived from an EMBL/GenBank/DDBJ whole genome shotgun (WGS) entry which is preliminary data.</text>
</comment>
<dbReference type="InterPro" id="IPR036900">
    <property type="entry name" value="A-D-PHexomutase_C_sf"/>
</dbReference>
<evidence type="ECO:0000256" key="7">
    <source>
        <dbReference type="RuleBase" id="RU004326"/>
    </source>
</evidence>
<dbReference type="InterPro" id="IPR016055">
    <property type="entry name" value="A-D-PHexomutase_a/b/a-I/II/III"/>
</dbReference>
<dbReference type="Gene3D" id="3.40.120.10">
    <property type="entry name" value="Alpha-D-Glucose-1,6-Bisphosphate, subunit A, domain 3"/>
    <property type="match status" value="3"/>
</dbReference>